<comment type="similarity">
    <text evidence="2 8">Belongs to the 4-toluene sulfonate uptake permease (TSUP) (TC 2.A.102) family.</text>
</comment>
<evidence type="ECO:0000256" key="4">
    <source>
        <dbReference type="ARBA" id="ARBA00022475"/>
    </source>
</evidence>
<keyword evidence="4 8" id="KW-1003">Cell membrane</keyword>
<evidence type="ECO:0000256" key="6">
    <source>
        <dbReference type="ARBA" id="ARBA00022989"/>
    </source>
</evidence>
<comment type="caution">
    <text evidence="9">The sequence shown here is derived from an EMBL/GenBank/DDBJ whole genome shotgun (WGS) entry which is preliminary data.</text>
</comment>
<feature type="transmembrane region" description="Helical" evidence="8">
    <location>
        <begin position="165"/>
        <end position="188"/>
    </location>
</feature>
<feature type="transmembrane region" description="Helical" evidence="8">
    <location>
        <begin position="37"/>
        <end position="60"/>
    </location>
</feature>
<dbReference type="PANTHER" id="PTHR30269">
    <property type="entry name" value="TRANSMEMBRANE PROTEIN YFCA"/>
    <property type="match status" value="1"/>
</dbReference>
<feature type="transmembrane region" description="Helical" evidence="8">
    <location>
        <begin position="137"/>
        <end position="158"/>
    </location>
</feature>
<comment type="subcellular location">
    <subcellularLocation>
        <location evidence="1 8">Cell membrane</location>
        <topology evidence="1 8">Multi-pass membrane protein</topology>
    </subcellularLocation>
</comment>
<evidence type="ECO:0000256" key="2">
    <source>
        <dbReference type="ARBA" id="ARBA00009142"/>
    </source>
</evidence>
<evidence type="ECO:0000256" key="8">
    <source>
        <dbReference type="RuleBase" id="RU363041"/>
    </source>
</evidence>
<feature type="transmembrane region" description="Helical" evidence="8">
    <location>
        <begin position="6"/>
        <end position="25"/>
    </location>
</feature>
<evidence type="ECO:0000256" key="7">
    <source>
        <dbReference type="ARBA" id="ARBA00023136"/>
    </source>
</evidence>
<dbReference type="EMBL" id="QPJY01000012">
    <property type="protein sequence ID" value="RCX26048.1"/>
    <property type="molecule type" value="Genomic_DNA"/>
</dbReference>
<keyword evidence="3" id="KW-0813">Transport</keyword>
<evidence type="ECO:0000313" key="9">
    <source>
        <dbReference type="EMBL" id="RCX26048.1"/>
    </source>
</evidence>
<keyword evidence="10" id="KW-1185">Reference proteome</keyword>
<dbReference type="Pfam" id="PF01925">
    <property type="entry name" value="TauE"/>
    <property type="match status" value="1"/>
</dbReference>
<dbReference type="GO" id="GO:0005886">
    <property type="term" value="C:plasma membrane"/>
    <property type="evidence" value="ECO:0007669"/>
    <property type="project" value="UniProtKB-SubCell"/>
</dbReference>
<feature type="transmembrane region" description="Helical" evidence="8">
    <location>
        <begin position="225"/>
        <end position="243"/>
    </location>
</feature>
<reference evidence="9 10" key="1">
    <citation type="submission" date="2018-07" db="EMBL/GenBank/DDBJ databases">
        <title>Genomic Encyclopedia of Type Strains, Phase IV (KMG-IV): sequencing the most valuable type-strain genomes for metagenomic binning, comparative biology and taxonomic classification.</title>
        <authorList>
            <person name="Goeker M."/>
        </authorList>
    </citation>
    <scope>NUCLEOTIDE SEQUENCE [LARGE SCALE GENOMIC DNA]</scope>
    <source>
        <strain evidence="9 10">DSM 26407</strain>
    </source>
</reference>
<keyword evidence="6 8" id="KW-1133">Transmembrane helix</keyword>
<evidence type="ECO:0000256" key="3">
    <source>
        <dbReference type="ARBA" id="ARBA00022448"/>
    </source>
</evidence>
<evidence type="ECO:0000313" key="10">
    <source>
        <dbReference type="Proteomes" id="UP000252707"/>
    </source>
</evidence>
<evidence type="ECO:0000256" key="5">
    <source>
        <dbReference type="ARBA" id="ARBA00022692"/>
    </source>
</evidence>
<gene>
    <name evidence="9" type="ORF">DFQ59_11251</name>
</gene>
<dbReference type="Proteomes" id="UP000252707">
    <property type="component" value="Unassembled WGS sequence"/>
</dbReference>
<proteinExistence type="inferred from homology"/>
<keyword evidence="5 8" id="KW-0812">Transmembrane</keyword>
<dbReference type="InterPro" id="IPR052017">
    <property type="entry name" value="TSUP"/>
</dbReference>
<feature type="transmembrane region" description="Helical" evidence="8">
    <location>
        <begin position="99"/>
        <end position="117"/>
    </location>
</feature>
<feature type="transmembrane region" description="Helical" evidence="8">
    <location>
        <begin position="72"/>
        <end position="92"/>
    </location>
</feature>
<protein>
    <recommendedName>
        <fullName evidence="8">Probable membrane transporter protein</fullName>
    </recommendedName>
</protein>
<name>A0A369BZ46_9GAMM</name>
<dbReference type="InterPro" id="IPR002781">
    <property type="entry name" value="TM_pro_TauE-like"/>
</dbReference>
<dbReference type="OrthoDB" id="7028171at2"/>
<keyword evidence="7 8" id="KW-0472">Membrane</keyword>
<dbReference type="AlphaFoldDB" id="A0A369BZ46"/>
<sequence>MITDPWFYAAAVVAVLITGTSKGGLGGGLGVMAVPILALVIPPVQAAAVMLPILCFMDILSVWHYRGRWDGGHLKVLLPAAVAGIALAAFTFRFIDERFIRLMVALIAILFTLDFWFRPRLSGGRGPDAVSGGFWGALAGFTSFVAHAGGPPVNVYLLSRRLDKTVYVGTSVVFFIVVNYVKLIPYAWLGQFHAGNLLTSLVLLPLGALGIALGVWLHSRIPVRLFYQVCYALLFVTGLKLAWDVAAG</sequence>
<dbReference type="RefSeq" id="WP_114280944.1">
    <property type="nucleotide sequence ID" value="NZ_QPJY01000012.1"/>
</dbReference>
<organism evidence="9 10">
    <name type="scientific">Thioalbus denitrificans</name>
    <dbReference type="NCBI Taxonomy" id="547122"/>
    <lineage>
        <taxon>Bacteria</taxon>
        <taxon>Pseudomonadati</taxon>
        <taxon>Pseudomonadota</taxon>
        <taxon>Gammaproteobacteria</taxon>
        <taxon>Chromatiales</taxon>
        <taxon>Ectothiorhodospiraceae</taxon>
        <taxon>Thioalbus</taxon>
    </lineage>
</organism>
<dbReference type="PANTHER" id="PTHR30269:SF37">
    <property type="entry name" value="MEMBRANE TRANSPORTER PROTEIN"/>
    <property type="match status" value="1"/>
</dbReference>
<accession>A0A369BZ46</accession>
<feature type="transmembrane region" description="Helical" evidence="8">
    <location>
        <begin position="194"/>
        <end position="218"/>
    </location>
</feature>
<evidence type="ECO:0000256" key="1">
    <source>
        <dbReference type="ARBA" id="ARBA00004651"/>
    </source>
</evidence>